<dbReference type="EMBL" id="CH480826">
    <property type="protein sequence ID" value="EDW44316.1"/>
    <property type="molecule type" value="Genomic_DNA"/>
</dbReference>
<dbReference type="OMA" id="PAMGTHN"/>
<keyword evidence="3" id="KW-1185">Reference proteome</keyword>
<feature type="region of interest" description="Disordered" evidence="1">
    <location>
        <begin position="136"/>
        <end position="179"/>
    </location>
</feature>
<dbReference type="STRING" id="7238.B4IAK3"/>
<sequence length="309" mass="34199">MSLSGHDISATSPVAADKVKPTAPTPSEVAKRAETNLQPDSAASSDAPTTPHDTSGDPIIEAADERPGHARQQQHPVTNNWSPTPRRPRTPPAPQNSPIGFGQNASVPPALAHLLQQQQQQQLQLQQQQQHQQVGNLKRCATSGKNRSSNNRIIECDLIPSKKSKRKSTKKQAGESENMEAVEPIVREQIRDIKPLPGFLQAFGSTEIGRFSERFLQTPESLVERLAEEYAGSAPNHCPSHPAGGYIESPAMGTHNYYPYEEQNQGGYPRNRMRDYGYEIPDYMAYERYTAYGAGRPRARFGEIRCNGY</sequence>
<feature type="compositionally biased region" description="Polar residues" evidence="1">
    <location>
        <begin position="71"/>
        <end position="82"/>
    </location>
</feature>
<feature type="compositionally biased region" description="Polar residues" evidence="1">
    <location>
        <begin position="143"/>
        <end position="152"/>
    </location>
</feature>
<dbReference type="HOGENOM" id="CLU_080633_0_0_1"/>
<accession>B4IAK3</accession>
<evidence type="ECO:0000256" key="1">
    <source>
        <dbReference type="SAM" id="MobiDB-lite"/>
    </source>
</evidence>
<protein>
    <submittedName>
        <fullName evidence="2">GM22164</fullName>
    </submittedName>
</protein>
<feature type="region of interest" description="Disordered" evidence="1">
    <location>
        <begin position="1"/>
        <end position="106"/>
    </location>
</feature>
<gene>
    <name evidence="2" type="primary">Dsec\GM22164</name>
    <name evidence="2" type="ORF">Dsec_GM22164</name>
</gene>
<organism evidence="3">
    <name type="scientific">Drosophila sechellia</name>
    <name type="common">Fruit fly</name>
    <dbReference type="NCBI Taxonomy" id="7238"/>
    <lineage>
        <taxon>Eukaryota</taxon>
        <taxon>Metazoa</taxon>
        <taxon>Ecdysozoa</taxon>
        <taxon>Arthropoda</taxon>
        <taxon>Hexapoda</taxon>
        <taxon>Insecta</taxon>
        <taxon>Pterygota</taxon>
        <taxon>Neoptera</taxon>
        <taxon>Endopterygota</taxon>
        <taxon>Diptera</taxon>
        <taxon>Brachycera</taxon>
        <taxon>Muscomorpha</taxon>
        <taxon>Ephydroidea</taxon>
        <taxon>Drosophilidae</taxon>
        <taxon>Drosophila</taxon>
        <taxon>Sophophora</taxon>
    </lineage>
</organism>
<dbReference type="Proteomes" id="UP000001292">
    <property type="component" value="Unassembled WGS sequence"/>
</dbReference>
<evidence type="ECO:0000313" key="3">
    <source>
        <dbReference type="Proteomes" id="UP000001292"/>
    </source>
</evidence>
<dbReference type="AlphaFoldDB" id="B4IAK3"/>
<proteinExistence type="predicted"/>
<reference evidence="2 3" key="1">
    <citation type="journal article" date="2007" name="Nature">
        <title>Evolution of genes and genomes on the Drosophila phylogeny.</title>
        <authorList>
            <consortium name="Drosophila 12 Genomes Consortium"/>
            <person name="Clark A.G."/>
            <person name="Eisen M.B."/>
            <person name="Smith D.R."/>
            <person name="Bergman C.M."/>
            <person name="Oliver B."/>
            <person name="Markow T.A."/>
            <person name="Kaufman T.C."/>
            <person name="Kellis M."/>
            <person name="Gelbart W."/>
            <person name="Iyer V.N."/>
            <person name="Pollard D.A."/>
            <person name="Sackton T.B."/>
            <person name="Larracuente A.M."/>
            <person name="Singh N.D."/>
            <person name="Abad J.P."/>
            <person name="Abt D.N."/>
            <person name="Adryan B."/>
            <person name="Aguade M."/>
            <person name="Akashi H."/>
            <person name="Anderson W.W."/>
            <person name="Aquadro C.F."/>
            <person name="Ardell D.H."/>
            <person name="Arguello R."/>
            <person name="Artieri C.G."/>
            <person name="Barbash D.A."/>
            <person name="Barker D."/>
            <person name="Barsanti P."/>
            <person name="Batterham P."/>
            <person name="Batzoglou S."/>
            <person name="Begun D."/>
            <person name="Bhutkar A."/>
            <person name="Blanco E."/>
            <person name="Bosak S.A."/>
            <person name="Bradley R.K."/>
            <person name="Brand A.D."/>
            <person name="Brent M.R."/>
            <person name="Brooks A.N."/>
            <person name="Brown R.H."/>
            <person name="Butlin R.K."/>
            <person name="Caggese C."/>
            <person name="Calvi B.R."/>
            <person name="Bernardo de Carvalho A."/>
            <person name="Caspi A."/>
            <person name="Castrezana S."/>
            <person name="Celniker S.E."/>
            <person name="Chang J.L."/>
            <person name="Chapple C."/>
            <person name="Chatterji S."/>
            <person name="Chinwalla A."/>
            <person name="Civetta A."/>
            <person name="Clifton S.W."/>
            <person name="Comeron J.M."/>
            <person name="Costello J.C."/>
            <person name="Coyne J.A."/>
            <person name="Daub J."/>
            <person name="David R.G."/>
            <person name="Delcher A.L."/>
            <person name="Delehaunty K."/>
            <person name="Do C.B."/>
            <person name="Ebling H."/>
            <person name="Edwards K."/>
            <person name="Eickbush T."/>
            <person name="Evans J.D."/>
            <person name="Filipski A."/>
            <person name="Findeiss S."/>
            <person name="Freyhult E."/>
            <person name="Fulton L."/>
            <person name="Fulton R."/>
            <person name="Garcia A.C."/>
            <person name="Gardiner A."/>
            <person name="Garfield D.A."/>
            <person name="Garvin B.E."/>
            <person name="Gibson G."/>
            <person name="Gilbert D."/>
            <person name="Gnerre S."/>
            <person name="Godfrey J."/>
            <person name="Good R."/>
            <person name="Gotea V."/>
            <person name="Gravely B."/>
            <person name="Greenberg A.J."/>
            <person name="Griffiths-Jones S."/>
            <person name="Gross S."/>
            <person name="Guigo R."/>
            <person name="Gustafson E.A."/>
            <person name="Haerty W."/>
            <person name="Hahn M.W."/>
            <person name="Halligan D.L."/>
            <person name="Halpern A.L."/>
            <person name="Halter G.M."/>
            <person name="Han M.V."/>
            <person name="Heger A."/>
            <person name="Hillier L."/>
            <person name="Hinrichs A.S."/>
            <person name="Holmes I."/>
            <person name="Hoskins R.A."/>
            <person name="Hubisz M.J."/>
            <person name="Hultmark D."/>
            <person name="Huntley M.A."/>
            <person name="Jaffe D.B."/>
            <person name="Jagadeeshan S."/>
            <person name="Jeck W.R."/>
            <person name="Johnson J."/>
            <person name="Jones C.D."/>
            <person name="Jordan W.C."/>
            <person name="Karpen G.H."/>
            <person name="Kataoka E."/>
            <person name="Keightley P.D."/>
            <person name="Kheradpour P."/>
            <person name="Kirkness E.F."/>
            <person name="Koerich L.B."/>
            <person name="Kristiansen K."/>
            <person name="Kudrna D."/>
            <person name="Kulathinal R.J."/>
            <person name="Kumar S."/>
            <person name="Kwok R."/>
            <person name="Lander E."/>
            <person name="Langley C.H."/>
            <person name="Lapoint R."/>
            <person name="Lazzaro B.P."/>
            <person name="Lee S.J."/>
            <person name="Levesque L."/>
            <person name="Li R."/>
            <person name="Lin C.F."/>
            <person name="Lin M.F."/>
            <person name="Lindblad-Toh K."/>
            <person name="Llopart A."/>
            <person name="Long M."/>
            <person name="Low L."/>
            <person name="Lozovsky E."/>
            <person name="Lu J."/>
            <person name="Luo M."/>
            <person name="Machado C.A."/>
            <person name="Makalowski W."/>
            <person name="Marzo M."/>
            <person name="Matsuda M."/>
            <person name="Matzkin L."/>
            <person name="McAllister B."/>
            <person name="McBride C.S."/>
            <person name="McKernan B."/>
            <person name="McKernan K."/>
            <person name="Mendez-Lago M."/>
            <person name="Minx P."/>
            <person name="Mollenhauer M.U."/>
            <person name="Montooth K."/>
            <person name="Mount S.M."/>
            <person name="Mu X."/>
            <person name="Myers E."/>
            <person name="Negre B."/>
            <person name="Newfeld S."/>
            <person name="Nielsen R."/>
            <person name="Noor M.A."/>
            <person name="O'Grady P."/>
            <person name="Pachter L."/>
            <person name="Papaceit M."/>
            <person name="Parisi M.J."/>
            <person name="Parisi M."/>
            <person name="Parts L."/>
            <person name="Pedersen J.S."/>
            <person name="Pesole G."/>
            <person name="Phillippy A.M."/>
            <person name="Ponting C.P."/>
            <person name="Pop M."/>
            <person name="Porcelli D."/>
            <person name="Powell J.R."/>
            <person name="Prohaska S."/>
            <person name="Pruitt K."/>
            <person name="Puig M."/>
            <person name="Quesneville H."/>
            <person name="Ram K.R."/>
            <person name="Rand D."/>
            <person name="Rasmussen M.D."/>
            <person name="Reed L.K."/>
            <person name="Reenan R."/>
            <person name="Reily A."/>
            <person name="Remington K.A."/>
            <person name="Rieger T.T."/>
            <person name="Ritchie M.G."/>
            <person name="Robin C."/>
            <person name="Rogers Y.H."/>
            <person name="Rohde C."/>
            <person name="Rozas J."/>
            <person name="Rubenfield M.J."/>
            <person name="Ruiz A."/>
            <person name="Russo S."/>
            <person name="Salzberg S.L."/>
            <person name="Sanchez-Gracia A."/>
            <person name="Saranga D.J."/>
            <person name="Sato H."/>
            <person name="Schaeffer S.W."/>
            <person name="Schatz M.C."/>
            <person name="Schlenke T."/>
            <person name="Schwartz R."/>
            <person name="Segarra C."/>
            <person name="Singh R.S."/>
            <person name="Sirot L."/>
            <person name="Sirota M."/>
            <person name="Sisneros N.B."/>
            <person name="Smith C.D."/>
            <person name="Smith T.F."/>
            <person name="Spieth J."/>
            <person name="Stage D.E."/>
            <person name="Stark A."/>
            <person name="Stephan W."/>
            <person name="Strausberg R.L."/>
            <person name="Strempel S."/>
            <person name="Sturgill D."/>
            <person name="Sutton G."/>
            <person name="Sutton G.G."/>
            <person name="Tao W."/>
            <person name="Teichmann S."/>
            <person name="Tobari Y.N."/>
            <person name="Tomimura Y."/>
            <person name="Tsolas J.M."/>
            <person name="Valente V.L."/>
            <person name="Venter E."/>
            <person name="Venter J.C."/>
            <person name="Vicario S."/>
            <person name="Vieira F.G."/>
            <person name="Vilella A.J."/>
            <person name="Villasante A."/>
            <person name="Walenz B."/>
            <person name="Wang J."/>
            <person name="Wasserman M."/>
            <person name="Watts T."/>
            <person name="Wilson D."/>
            <person name="Wilson R.K."/>
            <person name="Wing R.A."/>
            <person name="Wolfner M.F."/>
            <person name="Wong A."/>
            <person name="Wong G.K."/>
            <person name="Wu C.I."/>
            <person name="Wu G."/>
            <person name="Yamamoto D."/>
            <person name="Yang H.P."/>
            <person name="Yang S.P."/>
            <person name="Yorke J.A."/>
            <person name="Yoshida K."/>
            <person name="Zdobnov E."/>
            <person name="Zhang P."/>
            <person name="Zhang Y."/>
            <person name="Zimin A.V."/>
            <person name="Baldwin J."/>
            <person name="Abdouelleil A."/>
            <person name="Abdulkadir J."/>
            <person name="Abebe A."/>
            <person name="Abera B."/>
            <person name="Abreu J."/>
            <person name="Acer S.C."/>
            <person name="Aftuck L."/>
            <person name="Alexander A."/>
            <person name="An P."/>
            <person name="Anderson E."/>
            <person name="Anderson S."/>
            <person name="Arachi H."/>
            <person name="Azer M."/>
            <person name="Bachantsang P."/>
            <person name="Barry A."/>
            <person name="Bayul T."/>
            <person name="Berlin A."/>
            <person name="Bessette D."/>
            <person name="Bloom T."/>
            <person name="Blye J."/>
            <person name="Boguslavskiy L."/>
            <person name="Bonnet C."/>
            <person name="Boukhgalter B."/>
            <person name="Bourzgui I."/>
            <person name="Brown A."/>
            <person name="Cahill P."/>
            <person name="Channer S."/>
            <person name="Cheshatsang Y."/>
            <person name="Chuda L."/>
            <person name="Citroen M."/>
            <person name="Collymore A."/>
            <person name="Cooke P."/>
            <person name="Costello M."/>
            <person name="D'Aco K."/>
            <person name="Daza R."/>
            <person name="De Haan G."/>
            <person name="DeGray S."/>
            <person name="DeMaso C."/>
            <person name="Dhargay N."/>
            <person name="Dooley K."/>
            <person name="Dooley E."/>
            <person name="Doricent M."/>
            <person name="Dorje P."/>
            <person name="Dorjee K."/>
            <person name="Dupes A."/>
            <person name="Elong R."/>
            <person name="Falk J."/>
            <person name="Farina A."/>
            <person name="Faro S."/>
            <person name="Ferguson D."/>
            <person name="Fisher S."/>
            <person name="Foley C.D."/>
            <person name="Franke A."/>
            <person name="Friedrich D."/>
            <person name="Gadbois L."/>
            <person name="Gearin G."/>
            <person name="Gearin C.R."/>
            <person name="Giannoukos G."/>
            <person name="Goode T."/>
            <person name="Graham J."/>
            <person name="Grandbois E."/>
            <person name="Grewal S."/>
            <person name="Gyaltsen K."/>
            <person name="Hafez N."/>
            <person name="Hagos B."/>
            <person name="Hall J."/>
            <person name="Henson C."/>
            <person name="Hollinger A."/>
            <person name="Honan T."/>
            <person name="Huard M.D."/>
            <person name="Hughes L."/>
            <person name="Hurhula B."/>
            <person name="Husby M.E."/>
            <person name="Kamat A."/>
            <person name="Kanga B."/>
            <person name="Kashin S."/>
            <person name="Khazanovich D."/>
            <person name="Kisner P."/>
            <person name="Lance K."/>
            <person name="Lara M."/>
            <person name="Lee W."/>
            <person name="Lennon N."/>
            <person name="Letendre F."/>
            <person name="LeVine R."/>
            <person name="Lipovsky A."/>
            <person name="Liu X."/>
            <person name="Liu J."/>
            <person name="Liu S."/>
            <person name="Lokyitsang T."/>
            <person name="Lokyitsang Y."/>
            <person name="Lubonja R."/>
            <person name="Lui A."/>
            <person name="MacDonald P."/>
            <person name="Magnisalis V."/>
            <person name="Maru K."/>
            <person name="Matthews C."/>
            <person name="McCusker W."/>
            <person name="McDonough S."/>
            <person name="Mehta T."/>
            <person name="Meldrim J."/>
            <person name="Meneus L."/>
            <person name="Mihai O."/>
            <person name="Mihalev A."/>
            <person name="Mihova T."/>
            <person name="Mittelman R."/>
            <person name="Mlenga V."/>
            <person name="Montmayeur A."/>
            <person name="Mulrain L."/>
            <person name="Navidi A."/>
            <person name="Naylor J."/>
            <person name="Negash T."/>
            <person name="Nguyen T."/>
            <person name="Nguyen N."/>
            <person name="Nicol R."/>
            <person name="Norbu C."/>
            <person name="Norbu N."/>
            <person name="Novod N."/>
            <person name="O'Neill B."/>
            <person name="Osman S."/>
            <person name="Markiewicz E."/>
            <person name="Oyono O.L."/>
            <person name="Patti C."/>
            <person name="Phunkhang P."/>
            <person name="Pierre F."/>
            <person name="Priest M."/>
            <person name="Raghuraman S."/>
            <person name="Rege F."/>
            <person name="Reyes R."/>
            <person name="Rise C."/>
            <person name="Rogov P."/>
            <person name="Ross K."/>
            <person name="Ryan E."/>
            <person name="Settipalli S."/>
            <person name="Shea T."/>
            <person name="Sherpa N."/>
            <person name="Shi L."/>
            <person name="Shih D."/>
            <person name="Sparrow T."/>
            <person name="Spaulding J."/>
            <person name="Stalker J."/>
            <person name="Stange-Thomann N."/>
            <person name="Stavropoulos S."/>
            <person name="Stone C."/>
            <person name="Strader C."/>
            <person name="Tesfaye S."/>
            <person name="Thomson T."/>
            <person name="Thoulutsang Y."/>
            <person name="Thoulutsang D."/>
            <person name="Topham K."/>
            <person name="Topping I."/>
            <person name="Tsamla T."/>
            <person name="Vassiliev H."/>
            <person name="Vo A."/>
            <person name="Wangchuk T."/>
            <person name="Wangdi T."/>
            <person name="Weiand M."/>
            <person name="Wilkinson J."/>
            <person name="Wilson A."/>
            <person name="Yadav S."/>
            <person name="Young G."/>
            <person name="Yu Q."/>
            <person name="Zembek L."/>
            <person name="Zhong D."/>
            <person name="Zimmer A."/>
            <person name="Zwirko Z."/>
            <person name="Jaffe D.B."/>
            <person name="Alvarez P."/>
            <person name="Brockman W."/>
            <person name="Butler J."/>
            <person name="Chin C."/>
            <person name="Gnerre S."/>
            <person name="Grabherr M."/>
            <person name="Kleber M."/>
            <person name="Mauceli E."/>
            <person name="MacCallum I."/>
        </authorList>
    </citation>
    <scope>NUCLEOTIDE SEQUENCE [LARGE SCALE GENOMIC DNA]</scope>
    <source>
        <strain evidence="3">Rob3c / Tucson 14021-0248.25</strain>
    </source>
</reference>
<name>B4IAK3_DROSE</name>
<feature type="compositionally biased region" description="Polar residues" evidence="1">
    <location>
        <begin position="35"/>
        <end position="53"/>
    </location>
</feature>
<dbReference type="PhylomeDB" id="B4IAK3"/>
<evidence type="ECO:0000313" key="2">
    <source>
        <dbReference type="EMBL" id="EDW44316.1"/>
    </source>
</evidence>